<dbReference type="EMBL" id="AP023326">
    <property type="protein sequence ID" value="BCI66120.1"/>
    <property type="molecule type" value="Genomic_DNA"/>
</dbReference>
<accession>A0A6S6PGL2</accession>
<dbReference type="RefSeq" id="WP_099348327.1">
    <property type="nucleotide sequence ID" value="NZ_AP023326.1"/>
</dbReference>
<dbReference type="AlphaFoldDB" id="A0A6S6PGL2"/>
<keyword evidence="1" id="KW-1133">Transmembrane helix</keyword>
<feature type="transmembrane region" description="Helical" evidence="1">
    <location>
        <begin position="28"/>
        <end position="49"/>
    </location>
</feature>
<dbReference type="Proteomes" id="UP000515220">
    <property type="component" value="Chromosome"/>
</dbReference>
<sequence>MSRSLPALSVFLLVLACGLISLFVPLPLAARILLSLAGAFIATGAFLCLPSSPVASVSVSENATQPVPEISHQLRHDLRGMISPALLAADQLSLSSDEATRARAEQILSALDRMTERLKTTKT</sequence>
<proteinExistence type="predicted"/>
<reference evidence="2 3" key="1">
    <citation type="submission" date="2020-07" db="EMBL/GenBank/DDBJ databases">
        <title>Complete Genome Sequence of an acetic acid bacterium, Acetobacter aceti JCM20276.</title>
        <authorList>
            <person name="Hirose Y."/>
            <person name="Mihara H."/>
        </authorList>
    </citation>
    <scope>NUCLEOTIDE SEQUENCE [LARGE SCALE GENOMIC DNA]</scope>
    <source>
        <strain evidence="2 3">JCM20276</strain>
    </source>
</reference>
<gene>
    <name evidence="2" type="ORF">AAJCM20276_07440</name>
</gene>
<organism evidence="2 3">
    <name type="scientific">Acetobacter aceti</name>
    <dbReference type="NCBI Taxonomy" id="435"/>
    <lineage>
        <taxon>Bacteria</taxon>
        <taxon>Pseudomonadati</taxon>
        <taxon>Pseudomonadota</taxon>
        <taxon>Alphaproteobacteria</taxon>
        <taxon>Acetobacterales</taxon>
        <taxon>Acetobacteraceae</taxon>
        <taxon>Acetobacter</taxon>
        <taxon>Acetobacter subgen. Acetobacter</taxon>
    </lineage>
</organism>
<evidence type="ECO:0000256" key="1">
    <source>
        <dbReference type="SAM" id="Phobius"/>
    </source>
</evidence>
<protein>
    <submittedName>
        <fullName evidence="2">Uncharacterized protein</fullName>
    </submittedName>
</protein>
<dbReference type="PROSITE" id="PS51257">
    <property type="entry name" value="PROKAR_LIPOPROTEIN"/>
    <property type="match status" value="1"/>
</dbReference>
<evidence type="ECO:0000313" key="3">
    <source>
        <dbReference type="Proteomes" id="UP000515220"/>
    </source>
</evidence>
<evidence type="ECO:0000313" key="2">
    <source>
        <dbReference type="EMBL" id="BCI66120.1"/>
    </source>
</evidence>
<keyword evidence="1" id="KW-0472">Membrane</keyword>
<name>A0A6S6PGL2_ACEAC</name>
<keyword evidence="1" id="KW-0812">Transmembrane</keyword>